<protein>
    <submittedName>
        <fullName evidence="6">TetR/AcrR family transcriptional regulator</fullName>
    </submittedName>
</protein>
<evidence type="ECO:0000256" key="3">
    <source>
        <dbReference type="ARBA" id="ARBA00023163"/>
    </source>
</evidence>
<dbReference type="EMBL" id="JBHTBW010000027">
    <property type="protein sequence ID" value="MFC7441565.1"/>
    <property type="molecule type" value="Genomic_DNA"/>
</dbReference>
<dbReference type="SUPFAM" id="SSF46689">
    <property type="entry name" value="Homeodomain-like"/>
    <property type="match status" value="1"/>
</dbReference>
<reference evidence="7" key="1">
    <citation type="journal article" date="2019" name="Int. J. Syst. Evol. Microbiol.">
        <title>The Global Catalogue of Microorganisms (GCM) 10K type strain sequencing project: providing services to taxonomists for standard genome sequencing and annotation.</title>
        <authorList>
            <consortium name="The Broad Institute Genomics Platform"/>
            <consortium name="The Broad Institute Genome Sequencing Center for Infectious Disease"/>
            <person name="Wu L."/>
            <person name="Ma J."/>
        </authorList>
    </citation>
    <scope>NUCLEOTIDE SEQUENCE [LARGE SCALE GENOMIC DNA]</scope>
    <source>
        <strain evidence="7">CGMCC 1.12942</strain>
    </source>
</reference>
<dbReference type="Pfam" id="PF00440">
    <property type="entry name" value="TetR_N"/>
    <property type="match status" value="1"/>
</dbReference>
<keyword evidence="3" id="KW-0804">Transcription</keyword>
<evidence type="ECO:0000313" key="7">
    <source>
        <dbReference type="Proteomes" id="UP001596500"/>
    </source>
</evidence>
<keyword evidence="2 4" id="KW-0238">DNA-binding</keyword>
<dbReference type="Gene3D" id="1.10.357.10">
    <property type="entry name" value="Tetracycline Repressor, domain 2"/>
    <property type="match status" value="1"/>
</dbReference>
<evidence type="ECO:0000256" key="4">
    <source>
        <dbReference type="PROSITE-ProRule" id="PRU00335"/>
    </source>
</evidence>
<organism evidence="6 7">
    <name type="scientific">Laceyella putida</name>
    <dbReference type="NCBI Taxonomy" id="110101"/>
    <lineage>
        <taxon>Bacteria</taxon>
        <taxon>Bacillati</taxon>
        <taxon>Bacillota</taxon>
        <taxon>Bacilli</taxon>
        <taxon>Bacillales</taxon>
        <taxon>Thermoactinomycetaceae</taxon>
        <taxon>Laceyella</taxon>
    </lineage>
</organism>
<accession>A0ABW2RKF8</accession>
<dbReference type="InterPro" id="IPR050109">
    <property type="entry name" value="HTH-type_TetR-like_transc_reg"/>
</dbReference>
<gene>
    <name evidence="6" type="ORF">ACFQNG_10435</name>
</gene>
<dbReference type="InterPro" id="IPR009057">
    <property type="entry name" value="Homeodomain-like_sf"/>
</dbReference>
<dbReference type="PANTHER" id="PTHR30055:SF234">
    <property type="entry name" value="HTH-TYPE TRANSCRIPTIONAL REGULATOR BETI"/>
    <property type="match status" value="1"/>
</dbReference>
<dbReference type="PANTHER" id="PTHR30055">
    <property type="entry name" value="HTH-TYPE TRANSCRIPTIONAL REGULATOR RUTR"/>
    <property type="match status" value="1"/>
</dbReference>
<dbReference type="PRINTS" id="PR00455">
    <property type="entry name" value="HTHTETR"/>
</dbReference>
<feature type="DNA-binding region" description="H-T-H motif" evidence="4">
    <location>
        <begin position="25"/>
        <end position="44"/>
    </location>
</feature>
<dbReference type="PROSITE" id="PS50977">
    <property type="entry name" value="HTH_TETR_2"/>
    <property type="match status" value="1"/>
</dbReference>
<keyword evidence="7" id="KW-1185">Reference proteome</keyword>
<feature type="domain" description="HTH tetR-type" evidence="5">
    <location>
        <begin position="2"/>
        <end position="62"/>
    </location>
</feature>
<comment type="caution">
    <text evidence="6">The sequence shown here is derived from an EMBL/GenBank/DDBJ whole genome shotgun (WGS) entry which is preliminary data.</text>
</comment>
<keyword evidence="1" id="KW-0805">Transcription regulation</keyword>
<evidence type="ECO:0000313" key="6">
    <source>
        <dbReference type="EMBL" id="MFC7441565.1"/>
    </source>
</evidence>
<dbReference type="InterPro" id="IPR001647">
    <property type="entry name" value="HTH_TetR"/>
</dbReference>
<evidence type="ECO:0000256" key="2">
    <source>
        <dbReference type="ARBA" id="ARBA00023125"/>
    </source>
</evidence>
<evidence type="ECO:0000259" key="5">
    <source>
        <dbReference type="PROSITE" id="PS50977"/>
    </source>
</evidence>
<proteinExistence type="predicted"/>
<dbReference type="Proteomes" id="UP001596500">
    <property type="component" value="Unassembled WGS sequence"/>
</dbReference>
<dbReference type="RefSeq" id="WP_379864865.1">
    <property type="nucleotide sequence ID" value="NZ_JBHTBW010000027.1"/>
</dbReference>
<evidence type="ECO:0000256" key="1">
    <source>
        <dbReference type="ARBA" id="ARBA00023015"/>
    </source>
</evidence>
<name>A0ABW2RKF8_9BACL</name>
<sequence>MTTTEEKILAATIELMAEKGYKAVTTKEIAKAASVSEMTLFRCFGSKQKILESAVDKYSISVPLERVFQENMRWDLEHDLLLFSREYQAFISANKKVFTVLIKESQQMPELKEKAIYQNPVQLKNLLINYFVKMQQLGKMMPTDPEIPALTVLQINFSGVMGMEPMISNVMEEEFVIESIRIIARGLMP</sequence>